<evidence type="ECO:0000313" key="19">
    <source>
        <dbReference type="RefSeq" id="XP_012692487.2"/>
    </source>
</evidence>
<feature type="compositionally biased region" description="Polar residues" evidence="16">
    <location>
        <begin position="484"/>
        <end position="495"/>
    </location>
</feature>
<dbReference type="GO" id="GO:0006999">
    <property type="term" value="P:nuclear pore organization"/>
    <property type="evidence" value="ECO:0007669"/>
    <property type="project" value="TreeGrafter"/>
</dbReference>
<feature type="transmembrane region" description="Helical" evidence="17">
    <location>
        <begin position="55"/>
        <end position="81"/>
    </location>
</feature>
<keyword evidence="8" id="KW-0653">Protein transport</keyword>
<dbReference type="GO" id="GO:0051028">
    <property type="term" value="P:mRNA transport"/>
    <property type="evidence" value="ECO:0007669"/>
    <property type="project" value="UniProtKB-KW"/>
</dbReference>
<evidence type="ECO:0000256" key="3">
    <source>
        <dbReference type="ARBA" id="ARBA00005760"/>
    </source>
</evidence>
<evidence type="ECO:0000256" key="8">
    <source>
        <dbReference type="ARBA" id="ARBA00022927"/>
    </source>
</evidence>
<dbReference type="Proteomes" id="UP000515152">
    <property type="component" value="Chromosome 22"/>
</dbReference>
<evidence type="ECO:0000256" key="1">
    <source>
        <dbReference type="ARBA" id="ARBA00004232"/>
    </source>
</evidence>
<comment type="similarity">
    <text evidence="3">Belongs to the NDC1 family.</text>
</comment>
<keyword evidence="11" id="KW-0906">Nuclear pore complex</keyword>
<feature type="compositionally biased region" description="Pro residues" evidence="16">
    <location>
        <begin position="500"/>
        <end position="511"/>
    </location>
</feature>
<keyword evidence="7" id="KW-0509">mRNA transport</keyword>
<gene>
    <name evidence="19" type="primary">ndc1</name>
</gene>
<reference evidence="19" key="1">
    <citation type="submission" date="2025-08" db="UniProtKB">
        <authorList>
            <consortium name="RefSeq"/>
        </authorList>
    </citation>
    <scope>IDENTIFICATION</scope>
</reference>
<feature type="transmembrane region" description="Helical" evidence="17">
    <location>
        <begin position="20"/>
        <end position="43"/>
    </location>
</feature>
<keyword evidence="6 17" id="KW-0812">Transmembrane</keyword>
<feature type="transmembrane region" description="Helical" evidence="17">
    <location>
        <begin position="117"/>
        <end position="137"/>
    </location>
</feature>
<feature type="region of interest" description="Disordered" evidence="16">
    <location>
        <begin position="480"/>
        <end position="513"/>
    </location>
</feature>
<dbReference type="Pfam" id="PF09531">
    <property type="entry name" value="Ndc1_Nup"/>
    <property type="match status" value="1"/>
</dbReference>
<feature type="transmembrane region" description="Helical" evidence="17">
    <location>
        <begin position="260"/>
        <end position="282"/>
    </location>
</feature>
<accession>A0A6P3W9X3</accession>
<proteinExistence type="inferred from homology"/>
<dbReference type="PANTHER" id="PTHR13269">
    <property type="entry name" value="NUCLEOPORIN NDC1"/>
    <property type="match status" value="1"/>
</dbReference>
<dbReference type="RefSeq" id="XP_012692487.2">
    <property type="nucleotide sequence ID" value="XM_012837033.3"/>
</dbReference>
<evidence type="ECO:0000256" key="16">
    <source>
        <dbReference type="SAM" id="MobiDB-lite"/>
    </source>
</evidence>
<evidence type="ECO:0000256" key="17">
    <source>
        <dbReference type="SAM" id="Phobius"/>
    </source>
</evidence>
<evidence type="ECO:0000256" key="11">
    <source>
        <dbReference type="ARBA" id="ARBA00023132"/>
    </source>
</evidence>
<evidence type="ECO:0000256" key="9">
    <source>
        <dbReference type="ARBA" id="ARBA00022989"/>
    </source>
</evidence>
<feature type="region of interest" description="Disordered" evidence="16">
    <location>
        <begin position="379"/>
        <end position="405"/>
    </location>
</feature>
<evidence type="ECO:0000256" key="10">
    <source>
        <dbReference type="ARBA" id="ARBA00023010"/>
    </source>
</evidence>
<evidence type="ECO:0000256" key="12">
    <source>
        <dbReference type="ARBA" id="ARBA00023136"/>
    </source>
</evidence>
<evidence type="ECO:0000256" key="6">
    <source>
        <dbReference type="ARBA" id="ARBA00022692"/>
    </source>
</evidence>
<keyword evidence="13" id="KW-0539">Nucleus</keyword>
<keyword evidence="10" id="KW-0811">Translocation</keyword>
<keyword evidence="5" id="KW-0813">Transport</keyword>
<keyword evidence="18" id="KW-1185">Reference proteome</keyword>
<evidence type="ECO:0000256" key="13">
    <source>
        <dbReference type="ARBA" id="ARBA00023242"/>
    </source>
</evidence>
<keyword evidence="9 17" id="KW-1133">Transmembrane helix</keyword>
<comment type="function">
    <text evidence="14">Component of the nuclear pore complex (NPC), which plays a key role in de novo assembly and insertion of NPC in the nuclear envelope. Required for NPC and nuclear envelope assembly, possibly by forming a link between the nuclear envelope membrane and soluble nucleoporins, thereby anchoring the NPC in the membrane.</text>
</comment>
<dbReference type="GeneID" id="105908508"/>
<feature type="compositionally biased region" description="Polar residues" evidence="16">
    <location>
        <begin position="383"/>
        <end position="402"/>
    </location>
</feature>
<dbReference type="CTD" id="55706"/>
<evidence type="ECO:0000256" key="2">
    <source>
        <dbReference type="ARBA" id="ARBA00004567"/>
    </source>
</evidence>
<keyword evidence="12 17" id="KW-0472">Membrane</keyword>
<dbReference type="GO" id="GO:0031965">
    <property type="term" value="C:nuclear membrane"/>
    <property type="evidence" value="ECO:0007669"/>
    <property type="project" value="UniProtKB-SubCell"/>
</dbReference>
<evidence type="ECO:0000256" key="5">
    <source>
        <dbReference type="ARBA" id="ARBA00022448"/>
    </source>
</evidence>
<dbReference type="AlphaFoldDB" id="A0A6P3W9X3"/>
<dbReference type="PANTHER" id="PTHR13269:SF6">
    <property type="entry name" value="NUCLEOPORIN NDC1"/>
    <property type="match status" value="1"/>
</dbReference>
<comment type="subcellular location">
    <subcellularLocation>
        <location evidence="1">Nucleus membrane</location>
        <topology evidence="1">Multi-pass membrane protein</topology>
    </subcellularLocation>
    <subcellularLocation>
        <location evidence="2">Nucleus</location>
        <location evidence="2">Nuclear pore complex</location>
    </subcellularLocation>
</comment>
<evidence type="ECO:0000256" key="15">
    <source>
        <dbReference type="ARBA" id="ARBA00031201"/>
    </source>
</evidence>
<feature type="transmembrane region" description="Helical" evidence="17">
    <location>
        <begin position="157"/>
        <end position="178"/>
    </location>
</feature>
<evidence type="ECO:0000256" key="7">
    <source>
        <dbReference type="ARBA" id="ARBA00022816"/>
    </source>
</evidence>
<evidence type="ECO:0000313" key="18">
    <source>
        <dbReference type="Proteomes" id="UP000515152"/>
    </source>
</evidence>
<dbReference type="OrthoDB" id="67850at2759"/>
<evidence type="ECO:0000256" key="14">
    <source>
        <dbReference type="ARBA" id="ARBA00025441"/>
    </source>
</evidence>
<dbReference type="InterPro" id="IPR019049">
    <property type="entry name" value="Nucleoporin_prot_Ndc1/Nup"/>
</dbReference>
<feature type="transmembrane region" description="Helical" evidence="17">
    <location>
        <begin position="199"/>
        <end position="216"/>
    </location>
</feature>
<dbReference type="GO" id="GO:0030674">
    <property type="term" value="F:protein-macromolecule adaptor activity"/>
    <property type="evidence" value="ECO:0007669"/>
    <property type="project" value="TreeGrafter"/>
</dbReference>
<protein>
    <recommendedName>
        <fullName evidence="4">Nucleoporin NDC1</fullName>
    </recommendedName>
    <alternativeName>
        <fullName evidence="15">Transmembrane protein 48</fullName>
    </alternativeName>
</protein>
<dbReference type="GO" id="GO:0070762">
    <property type="term" value="C:nuclear pore transmembrane ring"/>
    <property type="evidence" value="ECO:0007669"/>
    <property type="project" value="TreeGrafter"/>
</dbReference>
<dbReference type="GO" id="GO:0015031">
    <property type="term" value="P:protein transport"/>
    <property type="evidence" value="ECO:0007669"/>
    <property type="project" value="UniProtKB-KW"/>
</dbReference>
<dbReference type="KEGG" id="char:105908508"/>
<name>A0A6P3W9X3_CLUHA</name>
<organism evidence="18 19">
    <name type="scientific">Clupea harengus</name>
    <name type="common">Atlantic herring</name>
    <dbReference type="NCBI Taxonomy" id="7950"/>
    <lineage>
        <taxon>Eukaryota</taxon>
        <taxon>Metazoa</taxon>
        <taxon>Chordata</taxon>
        <taxon>Craniata</taxon>
        <taxon>Vertebrata</taxon>
        <taxon>Euteleostomi</taxon>
        <taxon>Actinopterygii</taxon>
        <taxon>Neopterygii</taxon>
        <taxon>Teleostei</taxon>
        <taxon>Clupei</taxon>
        <taxon>Clupeiformes</taxon>
        <taxon>Clupeoidei</taxon>
        <taxon>Clupeidae</taxon>
        <taxon>Clupea</taxon>
    </lineage>
</organism>
<sequence>MLSFKHNSWFIRKVVCWRAVASIAWSVLLTPITTALFVFLSRFNLLHPIQWISDSLALLTASSTIFSLVLLSGVVLVIGFFNLESYTVVPCIPCTRIALLGKVLHPRQCMHSLVHSSVGMLVSWCAAITIGGRYRTLSSPCIQTESGDPSQMCLNEYHLLMLLSGAFMGYSHSLLGLVHNMNYVSFPVIQQYKYLWFKGSLPLVVKCSAVQSMYALRNYLVLYFFFGHAPKTWICRTLNLQEDSSLHGLDTLAGLLDLSLLYHLWISGTFLLFTWFITVLLFRVYVSEMYSFPVQPSFAEEAEECLSKILPCKEPAIMKFLALQDLCLLSQHSATRRLEVFSLSQPGGHPHNWNAISKECLSLLAELTQKLVAHHDAVASNGRAKSQSNSGSETKSWSSVSSGAVDLPKTPHPSIYLKTPGSVFQRSSIGKLQSPLTIPFTPDLDSPFSSPSIRRLTALQEPNSPWFNAVQSPHVMRRGAKLWSASTDSQSNGSTAASPAPVPAASPPPASQKPSFLAQWLQNRKEQVKSFMAKRVLVMYLFNKLPEATSQSLFADSQAHIWALEGLSHLVAASYSEDRFGVVQTTLPSILNTMLVLQEAVDRHFKLPHASSKPLRSTCSMGDSSYKTLRFSVRAALKTSIYRITKTFGEHLNAVQMSADHRKRLQQFLEYKE</sequence>
<evidence type="ECO:0000256" key="4">
    <source>
        <dbReference type="ARBA" id="ARBA00017534"/>
    </source>
</evidence>